<evidence type="ECO:0000313" key="2">
    <source>
        <dbReference type="Proteomes" id="UP000005237"/>
    </source>
</evidence>
<dbReference type="PANTHER" id="PTHR34179">
    <property type="entry name" value="TUMOR PROTEIN P53-INDUCIBLE PROTEIN 13"/>
    <property type="match status" value="1"/>
</dbReference>
<protein>
    <submittedName>
        <fullName evidence="1">Uncharacterized protein</fullName>
    </submittedName>
</protein>
<name>A0A8R1ENX3_CAEJA</name>
<dbReference type="AlphaFoldDB" id="A0A8R1ENX3"/>
<reference evidence="1" key="2">
    <citation type="submission" date="2022-06" db="UniProtKB">
        <authorList>
            <consortium name="EnsemblMetazoa"/>
        </authorList>
    </citation>
    <scope>IDENTIFICATION</scope>
    <source>
        <strain evidence="1">DF5081</strain>
    </source>
</reference>
<evidence type="ECO:0000313" key="1">
    <source>
        <dbReference type="EnsemblMetazoa" id="CJA39057.1"/>
    </source>
</evidence>
<keyword evidence="2" id="KW-1185">Reference proteome</keyword>
<dbReference type="Pfam" id="PF11303">
    <property type="entry name" value="DUF3105"/>
    <property type="match status" value="1"/>
</dbReference>
<dbReference type="InterPro" id="IPR021454">
    <property type="entry name" value="DUF3105"/>
</dbReference>
<dbReference type="GO" id="GO:0005737">
    <property type="term" value="C:cytoplasm"/>
    <property type="evidence" value="ECO:0007669"/>
    <property type="project" value="TreeGrafter"/>
</dbReference>
<dbReference type="EnsemblMetazoa" id="CJA39057.1">
    <property type="protein sequence ID" value="CJA39057.1"/>
    <property type="gene ID" value="WBGene00214904"/>
</dbReference>
<dbReference type="Proteomes" id="UP000005237">
    <property type="component" value="Unassembled WGS sequence"/>
</dbReference>
<accession>A0A8R1ENX3</accession>
<sequence length="75" mass="8845">MKSLWIFNFQPLALVGWGSRLEMNAVDEKRVIEYIKKYGNRAPEEITRDGSYDEYLIQEAKVISEKDENLCPNYQ</sequence>
<proteinExistence type="predicted"/>
<dbReference type="PANTHER" id="PTHR34179:SF1">
    <property type="entry name" value="TUMOR PROTEIN P53-INDUCIBLE PROTEIN 13"/>
    <property type="match status" value="1"/>
</dbReference>
<organism evidence="1 2">
    <name type="scientific">Caenorhabditis japonica</name>
    <dbReference type="NCBI Taxonomy" id="281687"/>
    <lineage>
        <taxon>Eukaryota</taxon>
        <taxon>Metazoa</taxon>
        <taxon>Ecdysozoa</taxon>
        <taxon>Nematoda</taxon>
        <taxon>Chromadorea</taxon>
        <taxon>Rhabditida</taxon>
        <taxon>Rhabditina</taxon>
        <taxon>Rhabditomorpha</taxon>
        <taxon>Rhabditoidea</taxon>
        <taxon>Rhabditidae</taxon>
        <taxon>Peloderinae</taxon>
        <taxon>Caenorhabditis</taxon>
    </lineage>
</organism>
<reference evidence="2" key="1">
    <citation type="submission" date="2010-08" db="EMBL/GenBank/DDBJ databases">
        <authorList>
            <consortium name="Caenorhabditis japonica Sequencing Consortium"/>
            <person name="Wilson R.K."/>
        </authorList>
    </citation>
    <scope>NUCLEOTIDE SEQUENCE [LARGE SCALE GENOMIC DNA]</scope>
    <source>
        <strain evidence="2">DF5081</strain>
    </source>
</reference>